<dbReference type="OrthoDB" id="5297600at2"/>
<dbReference type="RefSeq" id="WP_090828185.1">
    <property type="nucleotide sequence ID" value="NZ_FOBH01000003.1"/>
</dbReference>
<protein>
    <recommendedName>
        <fullName evidence="3">Large ribosomal RNA subunit accumulation protein YceD</fullName>
    </recommendedName>
    <alternativeName>
        <fullName evidence="5">23S rRNA accumulation protein YceD</fullName>
    </alternativeName>
</protein>
<evidence type="ECO:0000256" key="3">
    <source>
        <dbReference type="ARBA" id="ARBA00015716"/>
    </source>
</evidence>
<dbReference type="Pfam" id="PF02620">
    <property type="entry name" value="YceD"/>
    <property type="match status" value="1"/>
</dbReference>
<reference evidence="6 7" key="1">
    <citation type="submission" date="2016-10" db="EMBL/GenBank/DDBJ databases">
        <authorList>
            <person name="de Groot N.N."/>
        </authorList>
    </citation>
    <scope>NUCLEOTIDE SEQUENCE [LARGE SCALE GENOMIC DNA]</scope>
    <source>
        <strain evidence="6 7">Nv1</strain>
    </source>
</reference>
<gene>
    <name evidence="6" type="ORF">SAMN05216387_103366</name>
</gene>
<evidence type="ECO:0000313" key="7">
    <source>
        <dbReference type="Proteomes" id="UP000198620"/>
    </source>
</evidence>
<evidence type="ECO:0000256" key="1">
    <source>
        <dbReference type="ARBA" id="ARBA00002868"/>
    </source>
</evidence>
<dbReference type="EMBL" id="FOBH01000003">
    <property type="protein sequence ID" value="SEK91277.1"/>
    <property type="molecule type" value="Genomic_DNA"/>
</dbReference>
<name>A0A1H7KZ66_9PROT</name>
<dbReference type="PANTHER" id="PTHR38099">
    <property type="entry name" value="LARGE RIBOSOMAL RNA SUBUNIT ACCUMULATION PROTEIN YCED"/>
    <property type="match status" value="1"/>
</dbReference>
<proteinExistence type="inferred from homology"/>
<dbReference type="Proteomes" id="UP000198620">
    <property type="component" value="Unassembled WGS sequence"/>
</dbReference>
<dbReference type="GO" id="GO:0005829">
    <property type="term" value="C:cytosol"/>
    <property type="evidence" value="ECO:0007669"/>
    <property type="project" value="TreeGrafter"/>
</dbReference>
<evidence type="ECO:0000256" key="2">
    <source>
        <dbReference type="ARBA" id="ARBA00010740"/>
    </source>
</evidence>
<accession>A0A1H7KZ66</accession>
<comment type="similarity">
    <text evidence="2">Belongs to the DUF177 domain family.</text>
</comment>
<dbReference type="InterPro" id="IPR003772">
    <property type="entry name" value="YceD"/>
</dbReference>
<dbReference type="PANTHER" id="PTHR38099:SF1">
    <property type="entry name" value="LARGE RIBOSOMAL RNA SUBUNIT ACCUMULATION PROTEIN YCED"/>
    <property type="match status" value="1"/>
</dbReference>
<organism evidence="6 7">
    <name type="scientific">Nitrosovibrio tenuis</name>
    <dbReference type="NCBI Taxonomy" id="1233"/>
    <lineage>
        <taxon>Bacteria</taxon>
        <taxon>Pseudomonadati</taxon>
        <taxon>Pseudomonadota</taxon>
        <taxon>Betaproteobacteria</taxon>
        <taxon>Nitrosomonadales</taxon>
        <taxon>Nitrosomonadaceae</taxon>
        <taxon>Nitrosovibrio</taxon>
    </lineage>
</organism>
<dbReference type="GO" id="GO:0042254">
    <property type="term" value="P:ribosome biogenesis"/>
    <property type="evidence" value="ECO:0007669"/>
    <property type="project" value="UniProtKB-KW"/>
</dbReference>
<keyword evidence="4" id="KW-0690">Ribosome biogenesis</keyword>
<dbReference type="InterPro" id="IPR039255">
    <property type="entry name" value="YceD_bac"/>
</dbReference>
<evidence type="ECO:0000256" key="4">
    <source>
        <dbReference type="ARBA" id="ARBA00022517"/>
    </source>
</evidence>
<comment type="function">
    <text evidence="1">Plays a role in synthesis, processing and/or stability of 23S rRNA.</text>
</comment>
<keyword evidence="7" id="KW-1185">Reference proteome</keyword>
<evidence type="ECO:0000313" key="6">
    <source>
        <dbReference type="EMBL" id="SEK91277.1"/>
    </source>
</evidence>
<dbReference type="AlphaFoldDB" id="A0A1H7KZ66"/>
<sequence length="166" mass="18274">MSVRPIIDALDFARNAGAQHGKIALSGLGRLQDYLAENSGELRYEITGALNRNAKPILQISVQGLIKLRCQRCLDELGHMLDLRTELLLAENEQELTSLDEDESVDGILAEPDLDVFALIEDEIILSLPISPRHDESECSIGSQHNVSTAEQKPHFAALAALKKLH</sequence>
<dbReference type="STRING" id="1233.SAMN05216387_103366"/>
<evidence type="ECO:0000256" key="5">
    <source>
        <dbReference type="ARBA" id="ARBA00031841"/>
    </source>
</evidence>